<dbReference type="AlphaFoldDB" id="A0A2Z5ZL39"/>
<evidence type="ECO:0000313" key="1">
    <source>
        <dbReference type="EMBL" id="BBC80737.1"/>
    </source>
</evidence>
<protein>
    <submittedName>
        <fullName evidence="1">Uncharacterized protein</fullName>
    </submittedName>
</protein>
<reference evidence="1 2" key="1">
    <citation type="submission" date="2018-02" db="EMBL/GenBank/DDBJ databases">
        <title>Acetobacter orientalis genome.</title>
        <authorList>
            <person name="Nakashima N."/>
            <person name="Tamura T."/>
        </authorList>
    </citation>
    <scope>NUCLEOTIDE SEQUENCE [LARGE SCALE GENOMIC DNA]</scope>
    <source>
        <strain evidence="1 2">FAN1</strain>
    </source>
</reference>
<dbReference type="KEGG" id="aot:AcetOri_orf03605"/>
<gene>
    <name evidence="1" type="ORF">AcetOrient_orf03605</name>
</gene>
<organism evidence="1 2">
    <name type="scientific">Acetobacter orientalis</name>
    <dbReference type="NCBI Taxonomy" id="146474"/>
    <lineage>
        <taxon>Bacteria</taxon>
        <taxon>Pseudomonadati</taxon>
        <taxon>Pseudomonadota</taxon>
        <taxon>Alphaproteobacteria</taxon>
        <taxon>Acetobacterales</taxon>
        <taxon>Acetobacteraceae</taxon>
        <taxon>Acetobacter</taxon>
    </lineage>
</organism>
<dbReference type="EMBL" id="AP018515">
    <property type="protein sequence ID" value="BBC80737.1"/>
    <property type="molecule type" value="Genomic_DNA"/>
</dbReference>
<accession>A0A2Z5ZL39</accession>
<name>A0A2Z5ZL39_9PROT</name>
<evidence type="ECO:0000313" key="2">
    <source>
        <dbReference type="Proteomes" id="UP000270034"/>
    </source>
</evidence>
<sequence>MLFSNIHKHKAAKRGVLNVALLSLAAYLAAASSLFLPKHSKSVAKAASFTAKNSAISHF</sequence>
<dbReference type="Proteomes" id="UP000270034">
    <property type="component" value="Chromosome"/>
</dbReference>
<proteinExistence type="predicted"/>